<evidence type="ECO:0000313" key="2">
    <source>
        <dbReference type="Proteomes" id="UP000218334"/>
    </source>
</evidence>
<feature type="non-terminal residue" evidence="1">
    <location>
        <position position="51"/>
    </location>
</feature>
<evidence type="ECO:0000313" key="1">
    <source>
        <dbReference type="EMBL" id="PBK59555.1"/>
    </source>
</evidence>
<name>A0A2H3AL10_9AGAR</name>
<organism evidence="1 2">
    <name type="scientific">Armillaria solidipes</name>
    <dbReference type="NCBI Taxonomy" id="1076256"/>
    <lineage>
        <taxon>Eukaryota</taxon>
        <taxon>Fungi</taxon>
        <taxon>Dikarya</taxon>
        <taxon>Basidiomycota</taxon>
        <taxon>Agaricomycotina</taxon>
        <taxon>Agaricomycetes</taxon>
        <taxon>Agaricomycetidae</taxon>
        <taxon>Agaricales</taxon>
        <taxon>Marasmiineae</taxon>
        <taxon>Physalacriaceae</taxon>
        <taxon>Armillaria</taxon>
    </lineage>
</organism>
<dbReference type="SUPFAM" id="SSF55811">
    <property type="entry name" value="Nudix"/>
    <property type="match status" value="1"/>
</dbReference>
<feature type="non-terminal residue" evidence="1">
    <location>
        <position position="1"/>
    </location>
</feature>
<dbReference type="AlphaFoldDB" id="A0A2H3AL10"/>
<keyword evidence="2" id="KW-1185">Reference proteome</keyword>
<accession>A0A2H3AL10</accession>
<sequence length="51" mass="5460">FASQDFLLGAGMVVLQPSSDKVVVVYDCLTKEYSLPRGGKDIGEPSEQTAL</sequence>
<proteinExistence type="predicted"/>
<dbReference type="InterPro" id="IPR015797">
    <property type="entry name" value="NUDIX_hydrolase-like_dom_sf"/>
</dbReference>
<reference evidence="2" key="1">
    <citation type="journal article" date="2017" name="Nat. Ecol. Evol.">
        <title>Genome expansion and lineage-specific genetic innovations in the forest pathogenic fungi Armillaria.</title>
        <authorList>
            <person name="Sipos G."/>
            <person name="Prasanna A.N."/>
            <person name="Walter M.C."/>
            <person name="O'Connor E."/>
            <person name="Balint B."/>
            <person name="Krizsan K."/>
            <person name="Kiss B."/>
            <person name="Hess J."/>
            <person name="Varga T."/>
            <person name="Slot J."/>
            <person name="Riley R."/>
            <person name="Boka B."/>
            <person name="Rigling D."/>
            <person name="Barry K."/>
            <person name="Lee J."/>
            <person name="Mihaltcheva S."/>
            <person name="LaButti K."/>
            <person name="Lipzen A."/>
            <person name="Waldron R."/>
            <person name="Moloney N.M."/>
            <person name="Sperisen C."/>
            <person name="Kredics L."/>
            <person name="Vagvoelgyi C."/>
            <person name="Patrignani A."/>
            <person name="Fitzpatrick D."/>
            <person name="Nagy I."/>
            <person name="Doyle S."/>
            <person name="Anderson J.B."/>
            <person name="Grigoriev I.V."/>
            <person name="Gueldener U."/>
            <person name="Muensterkoetter M."/>
            <person name="Nagy L.G."/>
        </authorList>
    </citation>
    <scope>NUCLEOTIDE SEQUENCE [LARGE SCALE GENOMIC DNA]</scope>
    <source>
        <strain evidence="2">28-4</strain>
    </source>
</reference>
<gene>
    <name evidence="1" type="ORF">ARMSODRAFT_857119</name>
</gene>
<protein>
    <submittedName>
        <fullName evidence="1">Uncharacterized protein</fullName>
    </submittedName>
</protein>
<dbReference type="Proteomes" id="UP000218334">
    <property type="component" value="Unassembled WGS sequence"/>
</dbReference>
<dbReference type="EMBL" id="KZ293502">
    <property type="protein sequence ID" value="PBK59555.1"/>
    <property type="molecule type" value="Genomic_DNA"/>
</dbReference>